<dbReference type="Proteomes" id="UP001279734">
    <property type="component" value="Unassembled WGS sequence"/>
</dbReference>
<keyword evidence="2" id="KW-1185">Reference proteome</keyword>
<dbReference type="EMBL" id="BSYO01000022">
    <property type="protein sequence ID" value="GMH21175.1"/>
    <property type="molecule type" value="Genomic_DNA"/>
</dbReference>
<evidence type="ECO:0000313" key="2">
    <source>
        <dbReference type="Proteomes" id="UP001279734"/>
    </source>
</evidence>
<organism evidence="1 2">
    <name type="scientific">Nepenthes gracilis</name>
    <name type="common">Slender pitcher plant</name>
    <dbReference type="NCBI Taxonomy" id="150966"/>
    <lineage>
        <taxon>Eukaryota</taxon>
        <taxon>Viridiplantae</taxon>
        <taxon>Streptophyta</taxon>
        <taxon>Embryophyta</taxon>
        <taxon>Tracheophyta</taxon>
        <taxon>Spermatophyta</taxon>
        <taxon>Magnoliopsida</taxon>
        <taxon>eudicotyledons</taxon>
        <taxon>Gunneridae</taxon>
        <taxon>Pentapetalae</taxon>
        <taxon>Caryophyllales</taxon>
        <taxon>Nepenthaceae</taxon>
        <taxon>Nepenthes</taxon>
    </lineage>
</organism>
<protein>
    <submittedName>
        <fullName evidence="1">Uncharacterized protein</fullName>
    </submittedName>
</protein>
<evidence type="ECO:0000313" key="1">
    <source>
        <dbReference type="EMBL" id="GMH21175.1"/>
    </source>
</evidence>
<dbReference type="AlphaFoldDB" id="A0AAD3T1P1"/>
<gene>
    <name evidence="1" type="ORF">Nepgr_023017</name>
</gene>
<proteinExistence type="predicted"/>
<accession>A0AAD3T1P1</accession>
<sequence length="183" mass="19683">MVLLVSVLEHSDVVPCRATGWIILQPNSSKSGPHALGSSIQSSPPDHLSAELESCKFWLYFLSRGSVSGPVVVGMSKFRLMTLVSLWTSTAVPLLGSTWVSGFIAEPDTVLPWSMHWICWRLRNLLCCIGLVASDGCSSFEQLSPVAFSGKAGINGCRPVGVEFRQALELGGDSLAAVLNCWC</sequence>
<comment type="caution">
    <text evidence="1">The sequence shown here is derived from an EMBL/GenBank/DDBJ whole genome shotgun (WGS) entry which is preliminary data.</text>
</comment>
<name>A0AAD3T1P1_NEPGR</name>
<reference evidence="1" key="1">
    <citation type="submission" date="2023-05" db="EMBL/GenBank/DDBJ databases">
        <title>Nepenthes gracilis genome sequencing.</title>
        <authorList>
            <person name="Fukushima K."/>
        </authorList>
    </citation>
    <scope>NUCLEOTIDE SEQUENCE</scope>
    <source>
        <strain evidence="1">SING2019-196</strain>
    </source>
</reference>